<keyword evidence="3" id="KW-1185">Reference proteome</keyword>
<feature type="compositionally biased region" description="Basic residues" evidence="1">
    <location>
        <begin position="1"/>
        <end position="12"/>
    </location>
</feature>
<proteinExistence type="predicted"/>
<gene>
    <name evidence="2" type="ORF">BLNAU_3059</name>
</gene>
<name>A0ABQ9YE85_9EUKA</name>
<reference evidence="2 3" key="1">
    <citation type="journal article" date="2022" name="bioRxiv">
        <title>Genomics of Preaxostyla Flagellates Illuminates Evolutionary Transitions and the Path Towards Mitochondrial Loss.</title>
        <authorList>
            <person name="Novak L.V.F."/>
            <person name="Treitli S.C."/>
            <person name="Pyrih J."/>
            <person name="Halakuc P."/>
            <person name="Pipaliya S.V."/>
            <person name="Vacek V."/>
            <person name="Brzon O."/>
            <person name="Soukal P."/>
            <person name="Eme L."/>
            <person name="Dacks J.B."/>
            <person name="Karnkowska A."/>
            <person name="Elias M."/>
            <person name="Hampl V."/>
        </authorList>
    </citation>
    <scope>NUCLEOTIDE SEQUENCE [LARGE SCALE GENOMIC DNA]</scope>
    <source>
        <strain evidence="2">NAU3</strain>
        <tissue evidence="2">Gut</tissue>
    </source>
</reference>
<sequence length="934" mass="108835">MPPKHKFRRKLSKTQSNTRTQYIESSKSDENIAHSTILGSCENDNESSLDLHSIPSATDEVTITANDRQYVRVSKQILQNELKRKRMNVESLLEQALLEGDEISLPTSTPSDWRVILQDSITLDDLREGYISLFEQVNSEVKLTQNEVFHAVRFLEYTTIHIEHREYPHNKLIKTNFREKKNYRKQLMSALLKLVCHPSETLRTVSLSFLAASLRSSSDEFRIAVITTGLLRHLFEVLKPHEIPLNRTTFEFHRHFTSIVDVFLDFLIPEMISRHLKIEPSNPRPKTLVSEIIDPISRLICAYLRYLVNHPISPTDYFSGLSLVSNLAIFDNYITRGENGFANQDSRLFFVELRKNMTKELASSLNLAVTGETLQELLFGKEEDMCDRSWLQILDNILLRLSEGRHLSDLGLEAFLCFLSRRPDHLKLDICSDGTYSIKRSRNLVYRMHLPSNPFCTLFNTTRLHNSVAILEQYHLLTNLIDNESLVKHIWNDWFSSLFHTLTPSTLPFTNDFLPLHNQLVDLMNHCLVTLRNVDFTSEYGQIQSEPCHVYNTLLEQTKEYIVHLSLHPFSLISTIKTNIILDFFERLFRHRFENSVTKPFREKLRKEMDEAALSSSSPPFILTSNFVCYLTNEEILNVVDRIVALLESDSPISDDTILRICAFHTNQLEDVYLPELFRKAGRSTEQYLHAFECLLSLPVDNVDLRPVNSLLTPKPKTLQPTLDEWEDLDLLTVGIVMRRMDEFKISIYSDSDELEENIRTFVIRSLPQARHSVVRLNQPRLEQLLAPSIDFLGYFLVEPGNCSYHEKEHDCHRIIDILEFGDQRVIAECFSRIGFFSRIVCGVLDARTSYHCECVVHVFLVRQRCHDNGRARRKMLRNPIEHFLEEGWQDVLEFILVKKKASDWFNERPNTYMEMMRFHGANLDRRIWLYDST</sequence>
<feature type="compositionally biased region" description="Polar residues" evidence="1">
    <location>
        <begin position="13"/>
        <end position="25"/>
    </location>
</feature>
<dbReference type="EMBL" id="JARBJD010000013">
    <property type="protein sequence ID" value="KAK2962003.1"/>
    <property type="molecule type" value="Genomic_DNA"/>
</dbReference>
<evidence type="ECO:0000313" key="3">
    <source>
        <dbReference type="Proteomes" id="UP001281761"/>
    </source>
</evidence>
<comment type="caution">
    <text evidence="2">The sequence shown here is derived from an EMBL/GenBank/DDBJ whole genome shotgun (WGS) entry which is preliminary data.</text>
</comment>
<evidence type="ECO:0000256" key="1">
    <source>
        <dbReference type="SAM" id="MobiDB-lite"/>
    </source>
</evidence>
<feature type="region of interest" description="Disordered" evidence="1">
    <location>
        <begin position="1"/>
        <end position="25"/>
    </location>
</feature>
<evidence type="ECO:0000313" key="2">
    <source>
        <dbReference type="EMBL" id="KAK2962003.1"/>
    </source>
</evidence>
<dbReference type="Proteomes" id="UP001281761">
    <property type="component" value="Unassembled WGS sequence"/>
</dbReference>
<accession>A0ABQ9YE85</accession>
<protein>
    <submittedName>
        <fullName evidence="2">Uncharacterized protein</fullName>
    </submittedName>
</protein>
<organism evidence="2 3">
    <name type="scientific">Blattamonas nauphoetae</name>
    <dbReference type="NCBI Taxonomy" id="2049346"/>
    <lineage>
        <taxon>Eukaryota</taxon>
        <taxon>Metamonada</taxon>
        <taxon>Preaxostyla</taxon>
        <taxon>Oxymonadida</taxon>
        <taxon>Blattamonas</taxon>
    </lineage>
</organism>